<protein>
    <submittedName>
        <fullName evidence="1">RCG50135</fullName>
    </submittedName>
</protein>
<proteinExistence type="predicted"/>
<reference evidence="1 2" key="1">
    <citation type="submission" date="2005-09" db="EMBL/GenBank/DDBJ databases">
        <authorList>
            <person name="Mural R.J."/>
            <person name="Li P.W."/>
            <person name="Adams M.D."/>
            <person name="Amanatides P.G."/>
            <person name="Baden-Tillson H."/>
            <person name="Barnstead M."/>
            <person name="Chin S.H."/>
            <person name="Dew I."/>
            <person name="Evans C.A."/>
            <person name="Ferriera S."/>
            <person name="Flanigan M."/>
            <person name="Fosler C."/>
            <person name="Glodek A."/>
            <person name="Gu Z."/>
            <person name="Holt R.A."/>
            <person name="Jennings D."/>
            <person name="Kraft C.L."/>
            <person name="Lu F."/>
            <person name="Nguyen T."/>
            <person name="Nusskern D.R."/>
            <person name="Pfannkoch C.M."/>
            <person name="Sitter C."/>
            <person name="Sutton G.G."/>
            <person name="Venter J.C."/>
            <person name="Wang Z."/>
            <person name="Woodage T."/>
            <person name="Zheng X.H."/>
            <person name="Zhong F."/>
        </authorList>
    </citation>
    <scope>NUCLEOTIDE SEQUENCE [LARGE SCALE GENOMIC DNA]</scope>
    <source>
        <strain>BN</strain>
        <strain evidence="2">Sprague-Dawley</strain>
    </source>
</reference>
<gene>
    <name evidence="1" type="ORF">rCG_50135</name>
</gene>
<evidence type="ECO:0000313" key="2">
    <source>
        <dbReference type="Proteomes" id="UP000234681"/>
    </source>
</evidence>
<accession>A6JVJ4</accession>
<dbReference type="AlphaFoldDB" id="A6JVJ4"/>
<name>A6JVJ4_RAT</name>
<evidence type="ECO:0000313" key="1">
    <source>
        <dbReference type="EMBL" id="EDM14858.1"/>
    </source>
</evidence>
<dbReference type="Proteomes" id="UP000234681">
    <property type="component" value="Chromosome 2"/>
</dbReference>
<dbReference type="EMBL" id="CH474003">
    <property type="protein sequence ID" value="EDM14858.1"/>
    <property type="molecule type" value="Genomic_DNA"/>
</dbReference>
<organism evidence="1 2">
    <name type="scientific">Rattus norvegicus</name>
    <name type="common">Rat</name>
    <dbReference type="NCBI Taxonomy" id="10116"/>
    <lineage>
        <taxon>Eukaryota</taxon>
        <taxon>Metazoa</taxon>
        <taxon>Chordata</taxon>
        <taxon>Craniata</taxon>
        <taxon>Vertebrata</taxon>
        <taxon>Euteleostomi</taxon>
        <taxon>Mammalia</taxon>
        <taxon>Eutheria</taxon>
        <taxon>Euarchontoglires</taxon>
        <taxon>Glires</taxon>
        <taxon>Rodentia</taxon>
        <taxon>Myomorpha</taxon>
        <taxon>Muroidea</taxon>
        <taxon>Muridae</taxon>
        <taxon>Murinae</taxon>
        <taxon>Rattus</taxon>
    </lineage>
</organism>
<sequence>MRETQKLICWRIGLHGGLMDAFRDRRSMLSLSVNPSLVQSQGYGPLQMKHRIVCSLGLWHLSQMLYWCPETKPWLAPQGNTNFVSGIFKHELQHMTRGKLT</sequence>